<dbReference type="InterPro" id="IPR024072">
    <property type="entry name" value="DHFR-like_dom_sf"/>
</dbReference>
<dbReference type="PANTHER" id="PTHR38011:SF11">
    <property type="entry name" value="2,5-DIAMINO-6-RIBOSYLAMINO-4(3H)-PYRIMIDINONE 5'-PHOSPHATE REDUCTASE"/>
    <property type="match status" value="1"/>
</dbReference>
<protein>
    <submittedName>
        <fullName evidence="2">Dihydrofolate reductase family protein</fullName>
    </submittedName>
</protein>
<dbReference type="SUPFAM" id="SSF53597">
    <property type="entry name" value="Dihydrofolate reductase-like"/>
    <property type="match status" value="1"/>
</dbReference>
<evidence type="ECO:0000313" key="3">
    <source>
        <dbReference type="Proteomes" id="UP001449657"/>
    </source>
</evidence>
<accession>A0ABZ2Z1H6</accession>
<reference evidence="2 3" key="1">
    <citation type="submission" date="2024-03" db="EMBL/GenBank/DDBJ databases">
        <title>Chitinophaga caseinilytica sp. nov., a casein hydrolysing bacterium isolated from forest soil.</title>
        <authorList>
            <person name="Lee D.S."/>
            <person name="Han D.M."/>
            <person name="Baek J.H."/>
            <person name="Choi D.G."/>
            <person name="Jeon J.H."/>
            <person name="Jeon C.O."/>
        </authorList>
    </citation>
    <scope>NUCLEOTIDE SEQUENCE [LARGE SCALE GENOMIC DNA]</scope>
    <source>
        <strain evidence="2 3">KACC 19118</strain>
    </source>
</reference>
<dbReference type="InterPro" id="IPR050765">
    <property type="entry name" value="Riboflavin_Biosynth_HTPR"/>
</dbReference>
<dbReference type="Proteomes" id="UP001449657">
    <property type="component" value="Chromosome"/>
</dbReference>
<keyword evidence="3" id="KW-1185">Reference proteome</keyword>
<dbReference type="Gene3D" id="3.40.430.10">
    <property type="entry name" value="Dihydrofolate Reductase, subunit A"/>
    <property type="match status" value="1"/>
</dbReference>
<dbReference type="InterPro" id="IPR002734">
    <property type="entry name" value="RibDG_C"/>
</dbReference>
<dbReference type="PANTHER" id="PTHR38011">
    <property type="entry name" value="DIHYDROFOLATE REDUCTASE FAMILY PROTEIN (AFU_ORTHOLOGUE AFUA_8G06820)"/>
    <property type="match status" value="1"/>
</dbReference>
<proteinExistence type="predicted"/>
<sequence length="183" mass="20222">MRKLILQSHISLDGFIADPAGKTDWILLGAAPEYVINLADRCDTILMGRIMSKGFLDYWEATFDNPPNGVPVPMAERMVKMRKIIFSRTLKEIKGRNVEVANGDLVATVNALKNEPGKELIVYGGANFSSQLIAAGLVDEYHLLINPVALGKGLPIFTDRRTFQLTESLTFKNGVIANTYLPK</sequence>
<dbReference type="EMBL" id="CP150096">
    <property type="protein sequence ID" value="WZN45533.1"/>
    <property type="molecule type" value="Genomic_DNA"/>
</dbReference>
<organism evidence="2 3">
    <name type="scientific">Chitinophaga caseinilytica</name>
    <dbReference type="NCBI Taxonomy" id="2267521"/>
    <lineage>
        <taxon>Bacteria</taxon>
        <taxon>Pseudomonadati</taxon>
        <taxon>Bacteroidota</taxon>
        <taxon>Chitinophagia</taxon>
        <taxon>Chitinophagales</taxon>
        <taxon>Chitinophagaceae</taxon>
        <taxon>Chitinophaga</taxon>
    </lineage>
</organism>
<evidence type="ECO:0000259" key="1">
    <source>
        <dbReference type="Pfam" id="PF01872"/>
    </source>
</evidence>
<gene>
    <name evidence="2" type="ORF">WJU22_21780</name>
</gene>
<evidence type="ECO:0000313" key="2">
    <source>
        <dbReference type="EMBL" id="WZN45533.1"/>
    </source>
</evidence>
<dbReference type="Pfam" id="PF01872">
    <property type="entry name" value="RibD_C"/>
    <property type="match status" value="1"/>
</dbReference>
<feature type="domain" description="Bacterial bifunctional deaminase-reductase C-terminal" evidence="1">
    <location>
        <begin position="2"/>
        <end position="176"/>
    </location>
</feature>
<dbReference type="RefSeq" id="WP_341840285.1">
    <property type="nucleotide sequence ID" value="NZ_CP149792.1"/>
</dbReference>
<name>A0ABZ2Z1H6_9BACT</name>